<evidence type="ECO:0000313" key="2">
    <source>
        <dbReference type="EMBL" id="OJT03562.1"/>
    </source>
</evidence>
<sequence length="87" mass="10145">MIQSDTLSRRQDLSPDKTTDNNNRIVLLEQLFVHLVDTELATRFQAFAVKDRVFQDIHQALKTGTLPPIKSALSDWKEEDRKIFFKN</sequence>
<reference evidence="2 3" key="1">
    <citation type="submission" date="2016-10" db="EMBL/GenBank/DDBJ databases">
        <title>Genome sequence of the basidiomycete white-rot fungus Trametes pubescens.</title>
        <authorList>
            <person name="Makela M.R."/>
            <person name="Granchi Z."/>
            <person name="Peng M."/>
            <person name="De Vries R.P."/>
            <person name="Grigoriev I."/>
            <person name="Riley R."/>
            <person name="Hilden K."/>
        </authorList>
    </citation>
    <scope>NUCLEOTIDE SEQUENCE [LARGE SCALE GENOMIC DNA]</scope>
    <source>
        <strain evidence="2 3">FBCC735</strain>
    </source>
</reference>
<dbReference type="Proteomes" id="UP000184267">
    <property type="component" value="Unassembled WGS sequence"/>
</dbReference>
<gene>
    <name evidence="2" type="ORF">TRAPUB_5782</name>
</gene>
<dbReference type="OrthoDB" id="3095879at2759"/>
<accession>A0A1M2V7K7</accession>
<dbReference type="EMBL" id="MNAD01001606">
    <property type="protein sequence ID" value="OJT03562.1"/>
    <property type="molecule type" value="Genomic_DNA"/>
</dbReference>
<feature type="region of interest" description="Disordered" evidence="1">
    <location>
        <begin position="1"/>
        <end position="20"/>
    </location>
</feature>
<evidence type="ECO:0000313" key="3">
    <source>
        <dbReference type="Proteomes" id="UP000184267"/>
    </source>
</evidence>
<keyword evidence="3" id="KW-1185">Reference proteome</keyword>
<organism evidence="2 3">
    <name type="scientific">Trametes pubescens</name>
    <name type="common">White-rot fungus</name>
    <dbReference type="NCBI Taxonomy" id="154538"/>
    <lineage>
        <taxon>Eukaryota</taxon>
        <taxon>Fungi</taxon>
        <taxon>Dikarya</taxon>
        <taxon>Basidiomycota</taxon>
        <taxon>Agaricomycotina</taxon>
        <taxon>Agaricomycetes</taxon>
        <taxon>Polyporales</taxon>
        <taxon>Polyporaceae</taxon>
        <taxon>Trametes</taxon>
    </lineage>
</organism>
<name>A0A1M2V7K7_TRAPU</name>
<dbReference type="AlphaFoldDB" id="A0A1M2V7K7"/>
<evidence type="ECO:0000256" key="1">
    <source>
        <dbReference type="SAM" id="MobiDB-lite"/>
    </source>
</evidence>
<feature type="compositionally biased region" description="Basic and acidic residues" evidence="1">
    <location>
        <begin position="7"/>
        <end position="19"/>
    </location>
</feature>
<proteinExistence type="predicted"/>
<comment type="caution">
    <text evidence="2">The sequence shown here is derived from an EMBL/GenBank/DDBJ whole genome shotgun (WGS) entry which is preliminary data.</text>
</comment>
<protein>
    <submittedName>
        <fullName evidence="2">Uncharacterized protein</fullName>
    </submittedName>
</protein>